<evidence type="ECO:0000256" key="1">
    <source>
        <dbReference type="SAM" id="SignalP"/>
    </source>
</evidence>
<organism evidence="2">
    <name type="scientific">Culicoides sonorensis</name>
    <name type="common">Biting midge</name>
    <dbReference type="NCBI Taxonomy" id="179676"/>
    <lineage>
        <taxon>Eukaryota</taxon>
        <taxon>Metazoa</taxon>
        <taxon>Ecdysozoa</taxon>
        <taxon>Arthropoda</taxon>
        <taxon>Hexapoda</taxon>
        <taxon>Insecta</taxon>
        <taxon>Pterygota</taxon>
        <taxon>Neoptera</taxon>
        <taxon>Endopterygota</taxon>
        <taxon>Diptera</taxon>
        <taxon>Nematocera</taxon>
        <taxon>Chironomoidea</taxon>
        <taxon>Ceratopogonidae</taxon>
        <taxon>Ceratopogoninae</taxon>
        <taxon>Culicoides</taxon>
        <taxon>Monoculicoides</taxon>
    </lineage>
</organism>
<dbReference type="VEuPathDB" id="VectorBase:CSON009273"/>
<keyword evidence="1" id="KW-0732">Signal</keyword>
<protein>
    <submittedName>
        <fullName evidence="2">CSON009273 protein</fullName>
    </submittedName>
</protein>
<feature type="signal peptide" evidence="1">
    <location>
        <begin position="1"/>
        <end position="24"/>
    </location>
</feature>
<reference evidence="2" key="1">
    <citation type="submission" date="2018-07" db="EMBL/GenBank/DDBJ databases">
        <authorList>
            <person name="Quirk P.G."/>
            <person name="Krulwich T.A."/>
        </authorList>
    </citation>
    <scope>NUCLEOTIDE SEQUENCE</scope>
</reference>
<name>A0A336N0Y2_CULSO</name>
<proteinExistence type="predicted"/>
<feature type="chain" id="PRO_5016257886" evidence="1">
    <location>
        <begin position="25"/>
        <end position="91"/>
    </location>
</feature>
<accession>A0A336N0Y2</accession>
<gene>
    <name evidence="2" type="primary">CSON009273</name>
</gene>
<dbReference type="EMBL" id="UFQT01003660">
    <property type="protein sequence ID" value="SSX35179.1"/>
    <property type="molecule type" value="Genomic_DNA"/>
</dbReference>
<evidence type="ECO:0000313" key="2">
    <source>
        <dbReference type="EMBL" id="SSX35179.1"/>
    </source>
</evidence>
<dbReference type="AlphaFoldDB" id="A0A336N0Y2"/>
<sequence length="91" mass="9810">MMCIKISLLCLLIIISTLTPDVKCCASKDCSIAPDGSEICTGKGCAAQYFPPESKCYIKESDGSLPYPECCPKGYCPGDADYDPTNLPIYK</sequence>